<sequence>MSFSIVLCNDEKKEGKSRPEEPESGEDCDEEQDKEPSTPDRKPPSRQPRPDPTYGQRSFLPGLDESADEESDTYEALAYLRSVRTEAADIPNLLVAPKPSVPKGEYDASIYDTGYGDSRGYYADGAYVAAPVVGPIFPPSAQPSASPASASPQAAYRTRLLARFHRQRAILQATPPASAIAALAPTQFISLPQGNNAAFREWRSSLESSPPSPVQLAAMDSRTVLRALALLTSVLRRDRNISARVSAWAWGLLTRLPELGTLGSEEVGVVDEDYVERRPRHEVERARIEAVRDEEEEQGHDVSKSSTETEEEEASRRKSSSSLPDPLPEVVDMSIAEAIGLNDPSITPSHRATRQRIVDILEGLAGPPPIVATLGDEIKVYHPTVGEIIIPKKRSIAEMMRDLKERRAARSNEEEAEEEEEGAAEASLSQGEVEGGTGDVEDMEKAVEAAEPEEGEVGDEEEQEVPDANTKATLDMIITIAGELYGQKDLLEFRDVWAVPDDGEDDAE</sequence>
<proteinExistence type="predicted"/>
<name>A0ACC2Z186_9PEZI</name>
<gene>
    <name evidence="1" type="ORF">H2199_005450</name>
</gene>
<evidence type="ECO:0000313" key="2">
    <source>
        <dbReference type="Proteomes" id="UP001172680"/>
    </source>
</evidence>
<protein>
    <submittedName>
        <fullName evidence="1">Uncharacterized protein</fullName>
    </submittedName>
</protein>
<evidence type="ECO:0000313" key="1">
    <source>
        <dbReference type="EMBL" id="KAJ9641480.1"/>
    </source>
</evidence>
<reference evidence="1" key="1">
    <citation type="submission" date="2022-10" db="EMBL/GenBank/DDBJ databases">
        <title>Culturing micro-colonial fungi from biological soil crusts in the Mojave desert and describing Neophaeococcomyces mojavensis, and introducing the new genera and species Taxawa tesnikishii.</title>
        <authorList>
            <person name="Kurbessoian T."/>
            <person name="Stajich J.E."/>
        </authorList>
    </citation>
    <scope>NUCLEOTIDE SEQUENCE</scope>
    <source>
        <strain evidence="1">JES_115</strain>
    </source>
</reference>
<organism evidence="1 2">
    <name type="scientific">Coniosporium tulheliwenetii</name>
    <dbReference type="NCBI Taxonomy" id="3383036"/>
    <lineage>
        <taxon>Eukaryota</taxon>
        <taxon>Fungi</taxon>
        <taxon>Dikarya</taxon>
        <taxon>Ascomycota</taxon>
        <taxon>Pezizomycotina</taxon>
        <taxon>Dothideomycetes</taxon>
        <taxon>Dothideomycetes incertae sedis</taxon>
        <taxon>Coniosporium</taxon>
    </lineage>
</organism>
<dbReference type="EMBL" id="JAPDRP010000015">
    <property type="protein sequence ID" value="KAJ9641480.1"/>
    <property type="molecule type" value="Genomic_DNA"/>
</dbReference>
<dbReference type="Proteomes" id="UP001172680">
    <property type="component" value="Unassembled WGS sequence"/>
</dbReference>
<comment type="caution">
    <text evidence="1">The sequence shown here is derived from an EMBL/GenBank/DDBJ whole genome shotgun (WGS) entry which is preliminary data.</text>
</comment>
<keyword evidence="2" id="KW-1185">Reference proteome</keyword>
<accession>A0ACC2Z186</accession>